<dbReference type="PROSITE" id="PS00101">
    <property type="entry name" value="HEXAPEP_TRANSFERASES"/>
    <property type="match status" value="1"/>
</dbReference>
<dbReference type="GO" id="GO:0008811">
    <property type="term" value="F:chloramphenicol O-acetyltransferase activity"/>
    <property type="evidence" value="ECO:0007669"/>
    <property type="project" value="UniProtKB-EC"/>
</dbReference>
<dbReference type="AlphaFoldDB" id="A0A379IZZ9"/>
<dbReference type="RefSeq" id="WP_013713807.1">
    <property type="nucleotide sequence ID" value="NZ_CBCRWL010000001.1"/>
</dbReference>
<keyword evidence="2 5" id="KW-0808">Transferase</keyword>
<dbReference type="PANTHER" id="PTHR43300:SF12">
    <property type="entry name" value="CHLORAMPHENICOL ACETYLTRANSFERASE"/>
    <property type="match status" value="1"/>
</dbReference>
<accession>A0A379IZZ9</accession>
<evidence type="ECO:0000256" key="3">
    <source>
        <dbReference type="ARBA" id="ARBA00022737"/>
    </source>
</evidence>
<evidence type="ECO:0000256" key="4">
    <source>
        <dbReference type="ARBA" id="ARBA00023315"/>
    </source>
</evidence>
<evidence type="ECO:0000256" key="2">
    <source>
        <dbReference type="ARBA" id="ARBA00022679"/>
    </source>
</evidence>
<dbReference type="Proteomes" id="UP000254260">
    <property type="component" value="Unassembled WGS sequence"/>
</dbReference>
<keyword evidence="3" id="KW-0677">Repeat</keyword>
<dbReference type="EMBL" id="UGUU01000001">
    <property type="protein sequence ID" value="SUD41867.1"/>
    <property type="molecule type" value="Genomic_DNA"/>
</dbReference>
<dbReference type="InterPro" id="IPR011004">
    <property type="entry name" value="Trimer_LpxA-like_sf"/>
</dbReference>
<proteinExistence type="inferred from homology"/>
<evidence type="ECO:0000313" key="5">
    <source>
        <dbReference type="EMBL" id="SUD41867.1"/>
    </source>
</evidence>
<protein>
    <submittedName>
        <fullName evidence="5">Putative acetyltransferase</fullName>
        <ecNumber evidence="5">2.3.1.28</ecNumber>
    </submittedName>
</protein>
<dbReference type="InterPro" id="IPR050179">
    <property type="entry name" value="Trans_hexapeptide_repeat"/>
</dbReference>
<keyword evidence="4 5" id="KW-0012">Acyltransferase</keyword>
<evidence type="ECO:0000313" key="6">
    <source>
        <dbReference type="Proteomes" id="UP000254260"/>
    </source>
</evidence>
<dbReference type="CDD" id="cd03349">
    <property type="entry name" value="LbH_XAT"/>
    <property type="match status" value="1"/>
</dbReference>
<dbReference type="InterPro" id="IPR018357">
    <property type="entry name" value="Hexapep_transf_CS"/>
</dbReference>
<name>A0A379IZZ9_ECTME</name>
<evidence type="ECO:0000256" key="1">
    <source>
        <dbReference type="ARBA" id="ARBA00007274"/>
    </source>
</evidence>
<organism evidence="5 6">
    <name type="scientific">Ectopseudomonas mendocina</name>
    <name type="common">Pseudomonas mendocina</name>
    <dbReference type="NCBI Taxonomy" id="300"/>
    <lineage>
        <taxon>Bacteria</taxon>
        <taxon>Pseudomonadati</taxon>
        <taxon>Pseudomonadota</taxon>
        <taxon>Gammaproteobacteria</taxon>
        <taxon>Pseudomonadales</taxon>
        <taxon>Pseudomonadaceae</taxon>
        <taxon>Ectopseudomonas</taxon>
    </lineage>
</organism>
<reference evidence="5 6" key="1">
    <citation type="submission" date="2018-06" db="EMBL/GenBank/DDBJ databases">
        <authorList>
            <consortium name="Pathogen Informatics"/>
            <person name="Doyle S."/>
        </authorList>
    </citation>
    <scope>NUCLEOTIDE SEQUENCE [LARGE SCALE GENOMIC DNA]</scope>
    <source>
        <strain evidence="5 6">NCTC10899</strain>
    </source>
</reference>
<dbReference type="EC" id="2.3.1.28" evidence="5"/>
<comment type="similarity">
    <text evidence="1">Belongs to the transferase hexapeptide repeat family.</text>
</comment>
<gene>
    <name evidence="5" type="primary">cat</name>
    <name evidence="5" type="ORF">NCTC10899_04751</name>
</gene>
<dbReference type="Gene3D" id="2.160.10.10">
    <property type="entry name" value="Hexapeptide repeat proteins"/>
    <property type="match status" value="1"/>
</dbReference>
<dbReference type="PANTHER" id="PTHR43300">
    <property type="entry name" value="ACETYLTRANSFERASE"/>
    <property type="match status" value="1"/>
</dbReference>
<dbReference type="SUPFAM" id="SSF51161">
    <property type="entry name" value="Trimeric LpxA-like enzymes"/>
    <property type="match status" value="1"/>
</dbReference>
<sequence>MITALKVAYYRHWLRQRGVKLSVDVTDLPKKAVLRMEEGCSIGKVETTFADLQVGAMTYIRSDSELQNVSKIGRFCSISNAVVIGQEKAGHPLNWVSSHPMQYTGTQLHYSATAAPAEVGHDVWIGREAMILEGVKIATGAVVATRSVVTRDVPPYCIVAGSPARIVRYRHADHVIAGLLESAWWELPVDVLQRLSLDVPERFLDQLKALSSRELAVYRQVEVSRQGCRELRASTN</sequence>